<dbReference type="SUPFAM" id="SSF54373">
    <property type="entry name" value="FAD-linked reductases, C-terminal domain"/>
    <property type="match status" value="1"/>
</dbReference>
<dbReference type="RefSeq" id="WP_340237390.1">
    <property type="nucleotide sequence ID" value="NZ_JBBEWC010000008.1"/>
</dbReference>
<dbReference type="SUPFAM" id="SSF51905">
    <property type="entry name" value="FAD/NAD(P)-binding domain"/>
    <property type="match status" value="1"/>
</dbReference>
<dbReference type="EMBL" id="JBHULC010000021">
    <property type="protein sequence ID" value="MFD2522480.1"/>
    <property type="molecule type" value="Genomic_DNA"/>
</dbReference>
<dbReference type="Pfam" id="PF00732">
    <property type="entry name" value="GMC_oxred_N"/>
    <property type="match status" value="1"/>
</dbReference>
<evidence type="ECO:0000259" key="5">
    <source>
        <dbReference type="PROSITE" id="PS00624"/>
    </source>
</evidence>
<comment type="similarity">
    <text evidence="2">Belongs to the GMC oxidoreductase family.</text>
</comment>
<proteinExistence type="inferred from homology"/>
<gene>
    <name evidence="6" type="ORF">ACFSR2_16400</name>
</gene>
<evidence type="ECO:0000313" key="7">
    <source>
        <dbReference type="Proteomes" id="UP001597510"/>
    </source>
</evidence>
<keyword evidence="4" id="KW-0274">FAD</keyword>
<dbReference type="InterPro" id="IPR000172">
    <property type="entry name" value="GMC_OxRdtase_N"/>
</dbReference>
<dbReference type="Proteomes" id="UP001597510">
    <property type="component" value="Unassembled WGS sequence"/>
</dbReference>
<keyword evidence="3" id="KW-0285">Flavoprotein</keyword>
<accession>A0ABW5JA92</accession>
<dbReference type="InterPro" id="IPR036188">
    <property type="entry name" value="FAD/NAD-bd_sf"/>
</dbReference>
<dbReference type="InterPro" id="IPR007867">
    <property type="entry name" value="GMC_OxRtase_C"/>
</dbReference>
<dbReference type="PANTHER" id="PTHR11552">
    <property type="entry name" value="GLUCOSE-METHANOL-CHOLINE GMC OXIDOREDUCTASE"/>
    <property type="match status" value="1"/>
</dbReference>
<evidence type="ECO:0000313" key="6">
    <source>
        <dbReference type="EMBL" id="MFD2522480.1"/>
    </source>
</evidence>
<dbReference type="PANTHER" id="PTHR11552:SF147">
    <property type="entry name" value="CHOLINE DEHYDROGENASE, MITOCHONDRIAL"/>
    <property type="match status" value="1"/>
</dbReference>
<comment type="cofactor">
    <cofactor evidence="1">
        <name>FAD</name>
        <dbReference type="ChEBI" id="CHEBI:57692"/>
    </cofactor>
</comment>
<evidence type="ECO:0000256" key="3">
    <source>
        <dbReference type="ARBA" id="ARBA00022630"/>
    </source>
</evidence>
<evidence type="ECO:0000256" key="4">
    <source>
        <dbReference type="ARBA" id="ARBA00022827"/>
    </source>
</evidence>
<dbReference type="Gene3D" id="3.30.560.10">
    <property type="entry name" value="Glucose Oxidase, domain 3"/>
    <property type="match status" value="1"/>
</dbReference>
<organism evidence="6 7">
    <name type="scientific">Emticicia soli</name>
    <dbReference type="NCBI Taxonomy" id="2027878"/>
    <lineage>
        <taxon>Bacteria</taxon>
        <taxon>Pseudomonadati</taxon>
        <taxon>Bacteroidota</taxon>
        <taxon>Cytophagia</taxon>
        <taxon>Cytophagales</taxon>
        <taxon>Leadbetterellaceae</taxon>
        <taxon>Emticicia</taxon>
    </lineage>
</organism>
<reference evidence="7" key="1">
    <citation type="journal article" date="2019" name="Int. J. Syst. Evol. Microbiol.">
        <title>The Global Catalogue of Microorganisms (GCM) 10K type strain sequencing project: providing services to taxonomists for standard genome sequencing and annotation.</title>
        <authorList>
            <consortium name="The Broad Institute Genomics Platform"/>
            <consortium name="The Broad Institute Genome Sequencing Center for Infectious Disease"/>
            <person name="Wu L."/>
            <person name="Ma J."/>
        </authorList>
    </citation>
    <scope>NUCLEOTIDE SEQUENCE [LARGE SCALE GENOMIC DNA]</scope>
    <source>
        <strain evidence="7">KCTC 52344</strain>
    </source>
</reference>
<keyword evidence="7" id="KW-1185">Reference proteome</keyword>
<name>A0ABW5JA92_9BACT</name>
<evidence type="ECO:0000256" key="2">
    <source>
        <dbReference type="ARBA" id="ARBA00010790"/>
    </source>
</evidence>
<dbReference type="InterPro" id="IPR012132">
    <property type="entry name" value="GMC_OxRdtase"/>
</dbReference>
<sequence length="533" mass="59336">MTYDYIIIGAGSAGCVLANRLSENPNHKVLLIEAGGPDKKMEIHIPAGYAKLHRTEVDWGYYTEPQAHVLNRRIYLPRGKTLGGCSSTNAMAYVRGNKEDYNDWADMGNEGWSYEEILPYFKKSEHNEQINNIFHGQNGPLNVTFAKHYKTPFTDAFVQACVEKGFSENKDYNSDKQEGVSLMQFTIKDAKRHSAATAFLKPAMSRPNLMVYTNTLVKQVLIENDRAVGVEVIRGRNNTEKILASKEVILSAGSFNSPQILMLSGVGDKDELKKAGIACKVELPGVGKNLQDHLFMGVTALSRQQFGQNHHLSKWNQAKALAKYLFTKKGILTIGPLEATAFGMTDDSPDRVNYQFHYASVQNGDDYTVDMYDITTYPLNDGFTVLPTLLRPKSRGYVGIRSNNPLDAPLIQPNFLSEEQDSITLLKATKKAIEVMNAKAFDVYRDRLITPPDQSSDEAILLHIKKQLETVYHPVGTCKMGNDEMAVVDDQLRVKNIEGLRVIDASIMPTIVSGNTNAPVYMIAEKGADLVLK</sequence>
<evidence type="ECO:0000256" key="1">
    <source>
        <dbReference type="ARBA" id="ARBA00001974"/>
    </source>
</evidence>
<dbReference type="PROSITE" id="PS00624">
    <property type="entry name" value="GMC_OXRED_2"/>
    <property type="match status" value="1"/>
</dbReference>
<comment type="caution">
    <text evidence="6">The sequence shown here is derived from an EMBL/GenBank/DDBJ whole genome shotgun (WGS) entry which is preliminary data.</text>
</comment>
<dbReference type="PIRSF" id="PIRSF000137">
    <property type="entry name" value="Alcohol_oxidase"/>
    <property type="match status" value="1"/>
</dbReference>
<dbReference type="Pfam" id="PF05199">
    <property type="entry name" value="GMC_oxred_C"/>
    <property type="match status" value="1"/>
</dbReference>
<dbReference type="Gene3D" id="3.50.50.60">
    <property type="entry name" value="FAD/NAD(P)-binding domain"/>
    <property type="match status" value="1"/>
</dbReference>
<feature type="domain" description="Glucose-methanol-choline oxidoreductase N-terminal" evidence="5">
    <location>
        <begin position="253"/>
        <end position="267"/>
    </location>
</feature>
<protein>
    <submittedName>
        <fullName evidence="6">GMC family oxidoreductase</fullName>
    </submittedName>
</protein>